<keyword evidence="2" id="KW-1185">Reference proteome</keyword>
<sequence>MKQDSLQTLQEEIRVLKALRAEKREIIQIIYDFLQARIGREYSAGDFHAVEMELRKIVQTRTRGQWEITGNLSKNGLTIERTTEPKVHIELLSVQKAIEITPDEYHFVIKRGRGGSCKINGEELEFFIGTALLSDANELAGDDLFSSDRKLMDIVATQAQYMDRYNRLYEQYGNVYTTLAGYDVIRKLSLGDPVHSHEIGSLNGDMEREIPSSYGCTPEEYTYRMFTAEQLGDFEELSYSREELDRIIQEERQAVRQLEQYFAAVPADVRTALCRCGVLKKTVPAPDV</sequence>
<evidence type="ECO:0000313" key="1">
    <source>
        <dbReference type="EMBL" id="EGL40952.1"/>
    </source>
</evidence>
<comment type="caution">
    <text evidence="1">The sequence shown here is derived from an EMBL/GenBank/DDBJ whole genome shotgun (WGS) entry which is preliminary data.</text>
</comment>
<reference evidence="1 2" key="1">
    <citation type="submission" date="2011-04" db="EMBL/GenBank/DDBJ databases">
        <authorList>
            <person name="Harkins D.M."/>
            <person name="Madupu R."/>
            <person name="Durkin A.S."/>
            <person name="Torralba M."/>
            <person name="Methe B."/>
            <person name="Sutton G.G."/>
            <person name="Nelson K.E."/>
        </authorList>
    </citation>
    <scope>NUCLEOTIDE SEQUENCE [LARGE SCALE GENOMIC DNA]</scope>
    <source>
        <strain evidence="1 2">UPII 199-6</strain>
    </source>
</reference>
<organism evidence="1 2">
    <name type="scientific">Megasphaera lornae</name>
    <dbReference type="NCBI Taxonomy" id="1000568"/>
    <lineage>
        <taxon>Bacteria</taxon>
        <taxon>Bacillati</taxon>
        <taxon>Bacillota</taxon>
        <taxon>Negativicutes</taxon>
        <taxon>Veillonellales</taxon>
        <taxon>Veillonellaceae</taxon>
        <taxon>Megasphaera</taxon>
    </lineage>
</organism>
<name>A0ABP2L4M7_9FIRM</name>
<dbReference type="EMBL" id="AFIJ01000020">
    <property type="protein sequence ID" value="EGL40952.1"/>
    <property type="molecule type" value="Genomic_DNA"/>
</dbReference>
<proteinExistence type="predicted"/>
<dbReference type="Proteomes" id="UP000004018">
    <property type="component" value="Unassembled WGS sequence"/>
</dbReference>
<gene>
    <name evidence="1" type="ORF">HMPREF1039_1111</name>
</gene>
<accession>A0ABP2L4M7</accession>
<dbReference type="RefSeq" id="WP_007390983.1">
    <property type="nucleotide sequence ID" value="NZ_AFIJ01000020.1"/>
</dbReference>
<evidence type="ECO:0000313" key="2">
    <source>
        <dbReference type="Proteomes" id="UP000004018"/>
    </source>
</evidence>
<protein>
    <submittedName>
        <fullName evidence="1">Uncharacterized protein</fullName>
    </submittedName>
</protein>